<dbReference type="InterPro" id="IPR003856">
    <property type="entry name" value="LPS_length_determ_N"/>
</dbReference>
<dbReference type="Pfam" id="PF02706">
    <property type="entry name" value="Wzz"/>
    <property type="match status" value="1"/>
</dbReference>
<keyword evidence="16" id="KW-0175">Coiled coil</keyword>
<keyword evidence="11" id="KW-0067">ATP-binding</keyword>
<evidence type="ECO:0000256" key="6">
    <source>
        <dbReference type="ARBA" id="ARBA00022519"/>
    </source>
</evidence>
<evidence type="ECO:0000256" key="17">
    <source>
        <dbReference type="SAM" id="Phobius"/>
    </source>
</evidence>
<dbReference type="InterPro" id="IPR050445">
    <property type="entry name" value="Bact_polysacc_biosynth/exp"/>
</dbReference>
<accession>A0AA95H8R8</accession>
<evidence type="ECO:0000256" key="8">
    <source>
        <dbReference type="ARBA" id="ARBA00022692"/>
    </source>
</evidence>
<protein>
    <recommendedName>
        <fullName evidence="4">non-specific protein-tyrosine kinase</fullName>
        <ecNumber evidence="4">2.7.10.2</ecNumber>
    </recommendedName>
</protein>
<feature type="domain" description="AAA" evidence="19">
    <location>
        <begin position="522"/>
        <end position="677"/>
    </location>
</feature>
<dbReference type="Proteomes" id="UP001300672">
    <property type="component" value="Chromosome"/>
</dbReference>
<evidence type="ECO:0000256" key="1">
    <source>
        <dbReference type="ARBA" id="ARBA00004429"/>
    </source>
</evidence>
<evidence type="ECO:0000259" key="18">
    <source>
        <dbReference type="Pfam" id="PF02706"/>
    </source>
</evidence>
<keyword evidence="9" id="KW-0547">Nucleotide-binding</keyword>
<comment type="similarity">
    <text evidence="3">Belongs to the etk/wzc family.</text>
</comment>
<evidence type="ECO:0000256" key="3">
    <source>
        <dbReference type="ARBA" id="ARBA00008883"/>
    </source>
</evidence>
<dbReference type="CDD" id="cd05387">
    <property type="entry name" value="BY-kinase"/>
    <property type="match status" value="1"/>
</dbReference>
<comment type="catalytic activity">
    <reaction evidence="15">
        <text>L-tyrosyl-[protein] + ATP = O-phospho-L-tyrosyl-[protein] + ADP + H(+)</text>
        <dbReference type="Rhea" id="RHEA:10596"/>
        <dbReference type="Rhea" id="RHEA-COMP:10136"/>
        <dbReference type="Rhea" id="RHEA-COMP:20101"/>
        <dbReference type="ChEBI" id="CHEBI:15378"/>
        <dbReference type="ChEBI" id="CHEBI:30616"/>
        <dbReference type="ChEBI" id="CHEBI:46858"/>
        <dbReference type="ChEBI" id="CHEBI:61978"/>
        <dbReference type="ChEBI" id="CHEBI:456216"/>
        <dbReference type="EC" id="2.7.10.2"/>
    </reaction>
</comment>
<dbReference type="FunFam" id="3.40.50.300:FF:000527">
    <property type="entry name" value="Tyrosine-protein kinase etk"/>
    <property type="match status" value="1"/>
</dbReference>
<evidence type="ECO:0000259" key="19">
    <source>
        <dbReference type="Pfam" id="PF13614"/>
    </source>
</evidence>
<dbReference type="EMBL" id="CP124755">
    <property type="protein sequence ID" value="WGZ91573.1"/>
    <property type="molecule type" value="Genomic_DNA"/>
</dbReference>
<sequence>MQNDKRFHNTTLQAEHHPSDVLKVQDSLDLREFWKTLVRRKKLLASLIGGTIALTIILTFMSQPVYRATATLQIERESTKVIDVEFFNNGDIRDTRDFYQTQFELIRSRALAAQVIKDLNLKDQFASPSAIVRVKQWLGLDSSNNQERELENKILENLSVEPIMNSRLVAVHYDGSTPEQAAQIANAVVKAFEKRNIERRVTDTQEAKQYLTKSVEEAKAKLEDSEQRLNQYARDHEIFQIDDAEATTTSSFALKNLSEELVQAQKQRIEKESKYELLSDKNRKLADRIGVLEDNAAYLQALSQRLDKLKAQYDKQPSASLRTQIKNLETQIDVEVSTKLASLKGEYESAKKKEGLLHEGIAKAKSEAMQEQDKAIAYGTLKREVTTNQQLYQNLLQRLKEVSIAGGVGANNVTVIDKAEIPLKKFKPNLATNLAFGALLGLLMGVAAVFLREFLDDTVKDINTLERETRLPVLGIVPAVLNNTPSQMAQLTIKSPKSNVAESFRSLRTALRFLLKDENKGIIFVTSACAGEGKTTTVVNLASAYASAGNKVLVIDADLRNPALHKTLAMKPTYGLADYLLGKIEATDLVQATSIPNLFIIAAGTSPEDPAELLSSERMHSLLDLAREHYDQIILDGPPVVGLADALVLSSAANVTLMAVRSESTRTGAVLNALKRLRQSQANVAGILLNRVDMSKGSGYGYDYNDYYYKHRTGDAKTTHSKTVTSTLRSLKLM</sequence>
<dbReference type="InterPro" id="IPR032807">
    <property type="entry name" value="GNVR"/>
</dbReference>
<keyword evidence="12 17" id="KW-1133">Transmembrane helix</keyword>
<dbReference type="GO" id="GO:0005524">
    <property type="term" value="F:ATP binding"/>
    <property type="evidence" value="ECO:0007669"/>
    <property type="project" value="UniProtKB-KW"/>
</dbReference>
<keyword evidence="14" id="KW-0829">Tyrosine-protein kinase</keyword>
<evidence type="ECO:0000256" key="7">
    <source>
        <dbReference type="ARBA" id="ARBA00022679"/>
    </source>
</evidence>
<gene>
    <name evidence="21" type="ORF">QJT80_03645</name>
</gene>
<evidence type="ECO:0000259" key="20">
    <source>
        <dbReference type="Pfam" id="PF13807"/>
    </source>
</evidence>
<evidence type="ECO:0000256" key="10">
    <source>
        <dbReference type="ARBA" id="ARBA00022777"/>
    </source>
</evidence>
<dbReference type="AlphaFoldDB" id="A0AA95H8R8"/>
<proteinExistence type="inferred from homology"/>
<dbReference type="InterPro" id="IPR027417">
    <property type="entry name" value="P-loop_NTPase"/>
</dbReference>
<feature type="transmembrane region" description="Helical" evidence="17">
    <location>
        <begin position="43"/>
        <end position="61"/>
    </location>
</feature>
<evidence type="ECO:0000256" key="13">
    <source>
        <dbReference type="ARBA" id="ARBA00023136"/>
    </source>
</evidence>
<dbReference type="Pfam" id="PF13614">
    <property type="entry name" value="AAA_31"/>
    <property type="match status" value="1"/>
</dbReference>
<name>A0AA95H8R8_9GAMM</name>
<dbReference type="GO" id="GO:0042802">
    <property type="term" value="F:identical protein binding"/>
    <property type="evidence" value="ECO:0007669"/>
    <property type="project" value="UniProtKB-ARBA"/>
</dbReference>
<dbReference type="GO" id="GO:0005886">
    <property type="term" value="C:plasma membrane"/>
    <property type="evidence" value="ECO:0007669"/>
    <property type="project" value="UniProtKB-SubCell"/>
</dbReference>
<dbReference type="Pfam" id="PF13807">
    <property type="entry name" value="GNVR"/>
    <property type="match status" value="1"/>
</dbReference>
<dbReference type="KEGG" id="tdu:QJT80_03645"/>
<reference evidence="21" key="2">
    <citation type="submission" date="2023-04" db="EMBL/GenBank/DDBJ databases">
        <authorList>
            <person name="Beletskiy A.V."/>
            <person name="Mardanov A.V."/>
            <person name="Ravin N.V."/>
        </authorList>
    </citation>
    <scope>NUCLEOTIDE SEQUENCE</scope>
    <source>
        <strain evidence="21">GKL-01</strain>
    </source>
</reference>
<evidence type="ECO:0000256" key="11">
    <source>
        <dbReference type="ARBA" id="ARBA00022840"/>
    </source>
</evidence>
<evidence type="ECO:0000313" key="21">
    <source>
        <dbReference type="EMBL" id="WGZ91573.1"/>
    </source>
</evidence>
<evidence type="ECO:0000256" key="4">
    <source>
        <dbReference type="ARBA" id="ARBA00011903"/>
    </source>
</evidence>
<evidence type="ECO:0000256" key="12">
    <source>
        <dbReference type="ARBA" id="ARBA00022989"/>
    </source>
</evidence>
<feature type="domain" description="Polysaccharide chain length determinant N-terminal" evidence="18">
    <location>
        <begin position="26"/>
        <end position="119"/>
    </location>
</feature>
<keyword evidence="7 21" id="KW-0808">Transferase</keyword>
<evidence type="ECO:0000256" key="14">
    <source>
        <dbReference type="ARBA" id="ARBA00023137"/>
    </source>
</evidence>
<dbReference type="PANTHER" id="PTHR32309">
    <property type="entry name" value="TYROSINE-PROTEIN KINASE"/>
    <property type="match status" value="1"/>
</dbReference>
<dbReference type="PANTHER" id="PTHR32309:SF13">
    <property type="entry name" value="FERRIC ENTEROBACTIN TRANSPORT PROTEIN FEPE"/>
    <property type="match status" value="1"/>
</dbReference>
<dbReference type="NCBIfam" id="TIGR01007">
    <property type="entry name" value="eps_fam"/>
    <property type="match status" value="1"/>
</dbReference>
<dbReference type="InterPro" id="IPR025669">
    <property type="entry name" value="AAA_dom"/>
</dbReference>
<evidence type="ECO:0000256" key="15">
    <source>
        <dbReference type="ARBA" id="ARBA00051245"/>
    </source>
</evidence>
<dbReference type="InterPro" id="IPR005702">
    <property type="entry name" value="Wzc-like_C"/>
</dbReference>
<organism evidence="21">
    <name type="scientific">Candidatus Thiocaldithrix dubininis</name>
    <dbReference type="NCBI Taxonomy" id="3080823"/>
    <lineage>
        <taxon>Bacteria</taxon>
        <taxon>Pseudomonadati</taxon>
        <taxon>Pseudomonadota</taxon>
        <taxon>Gammaproteobacteria</taxon>
        <taxon>Thiotrichales</taxon>
        <taxon>Thiotrichaceae</taxon>
        <taxon>Candidatus Thiocaldithrix</taxon>
    </lineage>
</organism>
<dbReference type="EC" id="2.7.10.2" evidence="4"/>
<keyword evidence="8 17" id="KW-0812">Transmembrane</keyword>
<dbReference type="SUPFAM" id="SSF52540">
    <property type="entry name" value="P-loop containing nucleoside triphosphate hydrolases"/>
    <property type="match status" value="1"/>
</dbReference>
<reference evidence="21" key="1">
    <citation type="journal article" date="2023" name="Int. J. Mol. Sci.">
        <title>Metagenomics Revealed a New Genus 'Candidatus Thiocaldithrix dubininis' gen. nov., sp. nov. and a New Species 'Candidatus Thiothrix putei' sp. nov. in the Family Thiotrichaceae, Some Members of Which Have Traits of Both Na+- and H+-Motive Energetics.</title>
        <authorList>
            <person name="Ravin N.V."/>
            <person name="Muntyan M.S."/>
            <person name="Smolyakov D.D."/>
            <person name="Rudenko T.S."/>
            <person name="Beletsky A.V."/>
            <person name="Mardanov A.V."/>
            <person name="Grabovich M.Y."/>
        </authorList>
    </citation>
    <scope>NUCLEOTIDE SEQUENCE</scope>
    <source>
        <strain evidence="21">GKL-01</strain>
    </source>
</reference>
<evidence type="ECO:0000256" key="9">
    <source>
        <dbReference type="ARBA" id="ARBA00022741"/>
    </source>
</evidence>
<keyword evidence="13 17" id="KW-0472">Membrane</keyword>
<comment type="similarity">
    <text evidence="2">Belongs to the CpsD/CapB family.</text>
</comment>
<keyword evidence="5" id="KW-1003">Cell membrane</keyword>
<dbReference type="GO" id="GO:0004715">
    <property type="term" value="F:non-membrane spanning protein tyrosine kinase activity"/>
    <property type="evidence" value="ECO:0007669"/>
    <property type="project" value="UniProtKB-EC"/>
</dbReference>
<feature type="domain" description="Tyrosine-protein kinase G-rich" evidence="20">
    <location>
        <begin position="381"/>
        <end position="453"/>
    </location>
</feature>
<feature type="coiled-coil region" evidence="16">
    <location>
        <begin position="208"/>
        <end position="312"/>
    </location>
</feature>
<evidence type="ECO:0000256" key="2">
    <source>
        <dbReference type="ARBA" id="ARBA00007316"/>
    </source>
</evidence>
<evidence type="ECO:0000256" key="16">
    <source>
        <dbReference type="SAM" id="Coils"/>
    </source>
</evidence>
<dbReference type="Gene3D" id="3.40.50.300">
    <property type="entry name" value="P-loop containing nucleotide triphosphate hydrolases"/>
    <property type="match status" value="1"/>
</dbReference>
<comment type="subcellular location">
    <subcellularLocation>
        <location evidence="1">Cell inner membrane</location>
        <topology evidence="1">Multi-pass membrane protein</topology>
    </subcellularLocation>
</comment>
<keyword evidence="6" id="KW-0997">Cell inner membrane</keyword>
<keyword evidence="10" id="KW-0418">Kinase</keyword>
<evidence type="ECO:0000256" key="5">
    <source>
        <dbReference type="ARBA" id="ARBA00022475"/>
    </source>
</evidence>